<keyword evidence="5 6" id="KW-0472">Membrane</keyword>
<dbReference type="InterPro" id="IPR027379">
    <property type="entry name" value="CLS_N"/>
</dbReference>
<evidence type="ECO:0000313" key="9">
    <source>
        <dbReference type="Proteomes" id="UP000037931"/>
    </source>
</evidence>
<sequence length="73" mass="7956">MQTYYFWIGALAILLLLDLWAINSVWRSPEPSGSKAFWTAVIFLLPVVGLVAWGITGPRGVTKGPSSPEHSKG</sequence>
<keyword evidence="2" id="KW-1003">Cell membrane</keyword>
<dbReference type="PATRIC" id="fig|50340.43.peg.5681"/>
<keyword evidence="4 6" id="KW-1133">Transmembrane helix</keyword>
<feature type="domain" description="Cardiolipin synthase N-terminal" evidence="7">
    <location>
        <begin position="17"/>
        <end position="57"/>
    </location>
</feature>
<dbReference type="EMBL" id="JSYZ01000007">
    <property type="protein sequence ID" value="KPA91427.1"/>
    <property type="molecule type" value="Genomic_DNA"/>
</dbReference>
<dbReference type="Proteomes" id="UP000037931">
    <property type="component" value="Unassembled WGS sequence"/>
</dbReference>
<feature type="transmembrane region" description="Helical" evidence="6">
    <location>
        <begin position="37"/>
        <end position="56"/>
    </location>
</feature>
<evidence type="ECO:0000313" key="8">
    <source>
        <dbReference type="EMBL" id="KPA91427.1"/>
    </source>
</evidence>
<dbReference type="AlphaFoldDB" id="A0A0M9GHM6"/>
<evidence type="ECO:0000256" key="3">
    <source>
        <dbReference type="ARBA" id="ARBA00022692"/>
    </source>
</evidence>
<dbReference type="GO" id="GO:0005886">
    <property type="term" value="C:plasma membrane"/>
    <property type="evidence" value="ECO:0007669"/>
    <property type="project" value="UniProtKB-SubCell"/>
</dbReference>
<dbReference type="STRING" id="50340.PF66_02310"/>
<evidence type="ECO:0000256" key="5">
    <source>
        <dbReference type="ARBA" id="ARBA00023136"/>
    </source>
</evidence>
<name>A0A0M9GHM6_9PSED</name>
<evidence type="ECO:0000259" key="7">
    <source>
        <dbReference type="Pfam" id="PF13396"/>
    </source>
</evidence>
<comment type="caution">
    <text evidence="8">The sequence shown here is derived from an EMBL/GenBank/DDBJ whole genome shotgun (WGS) entry which is preliminary data.</text>
</comment>
<evidence type="ECO:0000256" key="6">
    <source>
        <dbReference type="SAM" id="Phobius"/>
    </source>
</evidence>
<gene>
    <name evidence="8" type="ORF">PF66_02310</name>
</gene>
<organism evidence="8 9">
    <name type="scientific">Pseudomonas asplenii</name>
    <dbReference type="NCBI Taxonomy" id="53407"/>
    <lineage>
        <taxon>Bacteria</taxon>
        <taxon>Pseudomonadati</taxon>
        <taxon>Pseudomonadota</taxon>
        <taxon>Gammaproteobacteria</taxon>
        <taxon>Pseudomonadales</taxon>
        <taxon>Pseudomonadaceae</taxon>
        <taxon>Pseudomonas</taxon>
    </lineage>
</organism>
<evidence type="ECO:0000256" key="1">
    <source>
        <dbReference type="ARBA" id="ARBA00004651"/>
    </source>
</evidence>
<dbReference type="OrthoDB" id="7030203at2"/>
<reference evidence="8 9" key="1">
    <citation type="journal article" date="2015" name="PLoS ONE">
        <title>Rice-Infecting Pseudomonas Genomes Are Highly Accessorized and Harbor Multiple Putative Virulence Mechanisms to Cause Sheath Brown Rot.</title>
        <authorList>
            <person name="Quibod I.L."/>
            <person name="Grande G."/>
            <person name="Oreiro E.G."/>
            <person name="Borja F.N."/>
            <person name="Dossa G.S."/>
            <person name="Mauleon R."/>
            <person name="Cruz C.V."/>
            <person name="Oliva R."/>
        </authorList>
    </citation>
    <scope>NUCLEOTIDE SEQUENCE [LARGE SCALE GENOMIC DNA]</scope>
    <source>
        <strain evidence="8 9">IRRI 6609</strain>
    </source>
</reference>
<evidence type="ECO:0000256" key="4">
    <source>
        <dbReference type="ARBA" id="ARBA00022989"/>
    </source>
</evidence>
<accession>A0A0M9GHM6</accession>
<dbReference type="RefSeq" id="WP_054056890.1">
    <property type="nucleotide sequence ID" value="NZ_JAQMZR010000034.1"/>
</dbReference>
<comment type="subcellular location">
    <subcellularLocation>
        <location evidence="1">Cell membrane</location>
        <topology evidence="1">Multi-pass membrane protein</topology>
    </subcellularLocation>
</comment>
<protein>
    <submittedName>
        <fullName evidence="8">Phospholipase D-nuclease N-terminal</fullName>
    </submittedName>
</protein>
<proteinExistence type="predicted"/>
<dbReference type="Pfam" id="PF13396">
    <property type="entry name" value="PLDc_N"/>
    <property type="match status" value="1"/>
</dbReference>
<keyword evidence="9" id="KW-1185">Reference proteome</keyword>
<keyword evidence="3 6" id="KW-0812">Transmembrane</keyword>
<evidence type="ECO:0000256" key="2">
    <source>
        <dbReference type="ARBA" id="ARBA00022475"/>
    </source>
</evidence>